<accession>A0A383EY65</accession>
<organism evidence="1">
    <name type="scientific">marine metagenome</name>
    <dbReference type="NCBI Taxonomy" id="408172"/>
    <lineage>
        <taxon>unclassified sequences</taxon>
        <taxon>metagenomes</taxon>
        <taxon>ecological metagenomes</taxon>
    </lineage>
</organism>
<gene>
    <name evidence="1" type="ORF">METZ01_LOCUS514453</name>
</gene>
<proteinExistence type="predicted"/>
<sequence>VGFYLVDRWEVSVLESVKDGGWFVLLRYRPSLISANPSSSELKIIVKTAEFGLFFYRLPKGSEKVSLTHRLATWPEANL</sequence>
<evidence type="ECO:0000313" key="1">
    <source>
        <dbReference type="EMBL" id="SVE61599.1"/>
    </source>
</evidence>
<dbReference type="EMBL" id="UINC01229759">
    <property type="protein sequence ID" value="SVE61599.1"/>
    <property type="molecule type" value="Genomic_DNA"/>
</dbReference>
<reference evidence="1" key="1">
    <citation type="submission" date="2018-05" db="EMBL/GenBank/DDBJ databases">
        <authorList>
            <person name="Lanie J.A."/>
            <person name="Ng W.-L."/>
            <person name="Kazmierczak K.M."/>
            <person name="Andrzejewski T.M."/>
            <person name="Davidsen T.M."/>
            <person name="Wayne K.J."/>
            <person name="Tettelin H."/>
            <person name="Glass J.I."/>
            <person name="Rusch D."/>
            <person name="Podicherti R."/>
            <person name="Tsui H.-C.T."/>
            <person name="Winkler M.E."/>
        </authorList>
    </citation>
    <scope>NUCLEOTIDE SEQUENCE</scope>
</reference>
<dbReference type="AlphaFoldDB" id="A0A383EY65"/>
<feature type="non-terminal residue" evidence="1">
    <location>
        <position position="1"/>
    </location>
</feature>
<protein>
    <submittedName>
        <fullName evidence="1">Uncharacterized protein</fullName>
    </submittedName>
</protein>
<name>A0A383EY65_9ZZZZ</name>